<accession>A0ABW5GL70</accession>
<evidence type="ECO:0008006" key="4">
    <source>
        <dbReference type="Google" id="ProtNLM"/>
    </source>
</evidence>
<dbReference type="RefSeq" id="WP_345390148.1">
    <property type="nucleotide sequence ID" value="NZ_BAABHG010000004.1"/>
</dbReference>
<evidence type="ECO:0000313" key="3">
    <source>
        <dbReference type="Proteomes" id="UP001597419"/>
    </source>
</evidence>
<feature type="region of interest" description="Disordered" evidence="1">
    <location>
        <begin position="1"/>
        <end position="43"/>
    </location>
</feature>
<dbReference type="Proteomes" id="UP001597419">
    <property type="component" value="Unassembled WGS sequence"/>
</dbReference>
<proteinExistence type="predicted"/>
<evidence type="ECO:0000256" key="1">
    <source>
        <dbReference type="SAM" id="MobiDB-lite"/>
    </source>
</evidence>
<keyword evidence="3" id="KW-1185">Reference proteome</keyword>
<reference evidence="3" key="1">
    <citation type="journal article" date="2019" name="Int. J. Syst. Evol. Microbiol.">
        <title>The Global Catalogue of Microorganisms (GCM) 10K type strain sequencing project: providing services to taxonomists for standard genome sequencing and annotation.</title>
        <authorList>
            <consortium name="The Broad Institute Genomics Platform"/>
            <consortium name="The Broad Institute Genome Sequencing Center for Infectious Disease"/>
            <person name="Wu L."/>
            <person name="Ma J."/>
        </authorList>
    </citation>
    <scope>NUCLEOTIDE SEQUENCE [LARGE SCALE GENOMIC DNA]</scope>
    <source>
        <strain evidence="3">CGMCC 4.7643</strain>
    </source>
</reference>
<evidence type="ECO:0000313" key="2">
    <source>
        <dbReference type="EMBL" id="MFD2461609.1"/>
    </source>
</evidence>
<organism evidence="2 3">
    <name type="scientific">Amycolatopsis samaneae</name>
    <dbReference type="NCBI Taxonomy" id="664691"/>
    <lineage>
        <taxon>Bacteria</taxon>
        <taxon>Bacillati</taxon>
        <taxon>Actinomycetota</taxon>
        <taxon>Actinomycetes</taxon>
        <taxon>Pseudonocardiales</taxon>
        <taxon>Pseudonocardiaceae</taxon>
        <taxon>Amycolatopsis</taxon>
    </lineage>
</organism>
<feature type="compositionally biased region" description="Polar residues" evidence="1">
    <location>
        <begin position="17"/>
        <end position="27"/>
    </location>
</feature>
<protein>
    <recommendedName>
        <fullName evidence="4">Excreted virulence factor EspC, type VII ESX diderm</fullName>
    </recommendedName>
</protein>
<name>A0ABW5GL70_9PSEU</name>
<gene>
    <name evidence="2" type="ORF">ACFSYJ_23590</name>
</gene>
<comment type="caution">
    <text evidence="2">The sequence shown here is derived from an EMBL/GenBank/DDBJ whole genome shotgun (WGS) entry which is preliminary data.</text>
</comment>
<dbReference type="EMBL" id="JBHUKU010000014">
    <property type="protein sequence ID" value="MFD2461609.1"/>
    <property type="molecule type" value="Genomic_DNA"/>
</dbReference>
<sequence>MASSSALDGPTGGYRNAPTSAPVTDPTSGDLPPGWSPPAGGVLSLEPRELAGAVAKFHEAAAAASRAASGAPRAGAGTGYGVDPWGSDPLGAAFGGRYAEPAQHLPVALEALSQLLDGTADQLARTGRAFAETDEHAAGEVRKLMRSDARD</sequence>